<dbReference type="FunFam" id="1.20.58.480:FF:000003">
    <property type="entry name" value="Indoleamine 2,3-dioxygenase 1"/>
    <property type="match status" value="1"/>
</dbReference>
<comment type="similarity">
    <text evidence="1">Belongs to the indoleamine 2,3-dioxygenase family.</text>
</comment>
<dbReference type="InParanoid" id="A0A6J2V1X6"/>
<evidence type="ECO:0000313" key="11">
    <source>
        <dbReference type="Proteomes" id="UP000504632"/>
    </source>
</evidence>
<evidence type="ECO:0000256" key="4">
    <source>
        <dbReference type="ARBA" id="ARBA00022859"/>
    </source>
</evidence>
<dbReference type="PANTHER" id="PTHR28657:SF4">
    <property type="entry name" value="INDOLEAMINE 2,3-DIOXYGENASE 2"/>
    <property type="match status" value="1"/>
</dbReference>
<dbReference type="PANTHER" id="PTHR28657">
    <property type="entry name" value="INDOLEAMINE 2,3-DIOXYGENASE"/>
    <property type="match status" value="1"/>
</dbReference>
<dbReference type="Pfam" id="PF01231">
    <property type="entry name" value="IDO"/>
    <property type="match status" value="1"/>
</dbReference>
<evidence type="ECO:0000256" key="2">
    <source>
        <dbReference type="ARBA" id="ARBA00022617"/>
    </source>
</evidence>
<organism evidence="11 12">
    <name type="scientific">Chanos chanos</name>
    <name type="common">Milkfish</name>
    <name type="synonym">Mugil chanos</name>
    <dbReference type="NCBI Taxonomy" id="29144"/>
    <lineage>
        <taxon>Eukaryota</taxon>
        <taxon>Metazoa</taxon>
        <taxon>Chordata</taxon>
        <taxon>Craniata</taxon>
        <taxon>Vertebrata</taxon>
        <taxon>Euteleostomi</taxon>
        <taxon>Actinopterygii</taxon>
        <taxon>Neopterygii</taxon>
        <taxon>Teleostei</taxon>
        <taxon>Ostariophysi</taxon>
        <taxon>Gonorynchiformes</taxon>
        <taxon>Chanidae</taxon>
        <taxon>Chanos</taxon>
    </lineage>
</organism>
<evidence type="ECO:0000256" key="9">
    <source>
        <dbReference type="PIRSR" id="PIRSR600898-1"/>
    </source>
</evidence>
<feature type="region of interest" description="Disordered" evidence="10">
    <location>
        <begin position="364"/>
        <end position="395"/>
    </location>
</feature>
<keyword evidence="5" id="KW-0223">Dioxygenase</keyword>
<evidence type="ECO:0000256" key="5">
    <source>
        <dbReference type="ARBA" id="ARBA00022964"/>
    </source>
</evidence>
<evidence type="ECO:0000256" key="6">
    <source>
        <dbReference type="ARBA" id="ARBA00023002"/>
    </source>
</evidence>
<dbReference type="SUPFAM" id="SSF140959">
    <property type="entry name" value="Indolic compounds 2,3-dioxygenase-like"/>
    <property type="match status" value="1"/>
</dbReference>
<accession>A0A6J2V1X6</accession>
<evidence type="ECO:0000313" key="12">
    <source>
        <dbReference type="RefSeq" id="XP_030625241.1"/>
    </source>
</evidence>
<dbReference type="AlphaFoldDB" id="A0A6J2V1X6"/>
<reference evidence="12" key="1">
    <citation type="submission" date="2025-08" db="UniProtKB">
        <authorList>
            <consortium name="RefSeq"/>
        </authorList>
    </citation>
    <scope>IDENTIFICATION</scope>
</reference>
<dbReference type="InterPro" id="IPR037217">
    <property type="entry name" value="Trp/Indoleamine_2_3_dOase-like"/>
</dbReference>
<evidence type="ECO:0000256" key="1">
    <source>
        <dbReference type="ARBA" id="ARBA00007119"/>
    </source>
</evidence>
<dbReference type="Gene3D" id="1.20.58.480">
    <property type="match status" value="1"/>
</dbReference>
<name>A0A6J2V1X6_CHACN</name>
<sequence>MDRTVEDSQGPLILDQFHVTEEYGFVLLRPLENLPPYFQPWMEIATRVPELIESHSLRETVLKMPLLDASLLRGHRQLRLGHLALSIITMGYVWQEGERNTVKVLPRNLAVPFWEVSERLGLPPILTHADAVLANWKKRDPEGPFDMRNLELVLTLPGGDSVRGFFMVTLLVELAAAPGMRAIPEVVNGVCQGDVAMVIRGLEALSEAMKSAKETLKLMHVYVDPAVFYGIMRIYLSGWKDNPSMPDGLVYEGVQQEPLEFSGGSAAQSSLFHCFDELLGVKHEANSGAFLTRMRSYMPPTHKNFILAISARPSLRDFVLQRADAALTDAFEDCVTQLVALRGYHINLVARYITLPAARAKRLRTDEDASAREQDTVGKAPAALEKRGTGGSGIMSFLKTVRDKTKTVSVSPRLNGTSE</sequence>
<keyword evidence="2 9" id="KW-0349">Heme</keyword>
<evidence type="ECO:0000256" key="7">
    <source>
        <dbReference type="ARBA" id="ARBA00023004"/>
    </source>
</evidence>
<evidence type="ECO:0000256" key="10">
    <source>
        <dbReference type="SAM" id="MobiDB-lite"/>
    </source>
</evidence>
<dbReference type="InterPro" id="IPR000898">
    <property type="entry name" value="Indolamine_dOase"/>
</dbReference>
<keyword evidence="8" id="KW-0823">Tryptophan catabolism</keyword>
<dbReference type="GO" id="GO:0034354">
    <property type="term" value="P:'de novo' NAD+ biosynthetic process from L-tryptophan"/>
    <property type="evidence" value="ECO:0007669"/>
    <property type="project" value="TreeGrafter"/>
</dbReference>
<feature type="compositionally biased region" description="Basic and acidic residues" evidence="10">
    <location>
        <begin position="364"/>
        <end position="376"/>
    </location>
</feature>
<evidence type="ECO:0000256" key="8">
    <source>
        <dbReference type="ARBA" id="ARBA00023079"/>
    </source>
</evidence>
<dbReference type="GO" id="GO:0020037">
    <property type="term" value="F:heme binding"/>
    <property type="evidence" value="ECO:0007669"/>
    <property type="project" value="InterPro"/>
</dbReference>
<dbReference type="GO" id="GO:0019441">
    <property type="term" value="P:L-tryptophan catabolic process to kynurenine"/>
    <property type="evidence" value="ECO:0007669"/>
    <property type="project" value="InterPro"/>
</dbReference>
<dbReference type="GeneID" id="115808106"/>
<dbReference type="GO" id="GO:0004833">
    <property type="term" value="F:L-tryptophan 2,3-dioxygenase activity"/>
    <property type="evidence" value="ECO:0007669"/>
    <property type="project" value="TreeGrafter"/>
</dbReference>
<dbReference type="GO" id="GO:0005737">
    <property type="term" value="C:cytoplasm"/>
    <property type="evidence" value="ECO:0007669"/>
    <property type="project" value="TreeGrafter"/>
</dbReference>
<keyword evidence="7 9" id="KW-0408">Iron</keyword>
<keyword evidence="4" id="KW-0391">Immunity</keyword>
<feature type="binding site" description="proximal binding residue" evidence="9">
    <location>
        <position position="345"/>
    </location>
    <ligand>
        <name>heme b</name>
        <dbReference type="ChEBI" id="CHEBI:60344"/>
    </ligand>
    <ligandPart>
        <name>Fe</name>
        <dbReference type="ChEBI" id="CHEBI:18248"/>
    </ligandPart>
</feature>
<dbReference type="GO" id="GO:0033754">
    <property type="term" value="F:indoleamine 2,3-dioxygenase activity"/>
    <property type="evidence" value="ECO:0007669"/>
    <property type="project" value="TreeGrafter"/>
</dbReference>
<protein>
    <submittedName>
        <fullName evidence="12">Indoleamine 2,3-dioxygenase 1</fullName>
    </submittedName>
</protein>
<keyword evidence="11" id="KW-1185">Reference proteome</keyword>
<gene>
    <name evidence="12" type="primary">ido1</name>
</gene>
<dbReference type="OrthoDB" id="10262710at2759"/>
<proteinExistence type="inferred from homology"/>
<dbReference type="RefSeq" id="XP_030625241.1">
    <property type="nucleotide sequence ID" value="XM_030769381.1"/>
</dbReference>
<dbReference type="GO" id="GO:0046872">
    <property type="term" value="F:metal ion binding"/>
    <property type="evidence" value="ECO:0007669"/>
    <property type="project" value="UniProtKB-KW"/>
</dbReference>
<dbReference type="GO" id="GO:0002376">
    <property type="term" value="P:immune system process"/>
    <property type="evidence" value="ECO:0007669"/>
    <property type="project" value="UniProtKB-KW"/>
</dbReference>
<dbReference type="CTD" id="3620"/>
<keyword evidence="6" id="KW-0560">Oxidoreductase</keyword>
<evidence type="ECO:0000256" key="3">
    <source>
        <dbReference type="ARBA" id="ARBA00022723"/>
    </source>
</evidence>
<keyword evidence="3 9" id="KW-0479">Metal-binding</keyword>
<dbReference type="Proteomes" id="UP000504632">
    <property type="component" value="Chromosome 1"/>
</dbReference>